<dbReference type="Gene3D" id="3.40.50.1700">
    <property type="entry name" value="Glycoside hydrolase family 3 C-terminal domain"/>
    <property type="match status" value="1"/>
</dbReference>
<evidence type="ECO:0000313" key="15">
    <source>
        <dbReference type="EMBL" id="KAL2042975.1"/>
    </source>
</evidence>
<evidence type="ECO:0000256" key="11">
    <source>
        <dbReference type="RuleBase" id="RU361161"/>
    </source>
</evidence>
<protein>
    <recommendedName>
        <fullName evidence="4 11">beta-glucosidase</fullName>
        <ecNumber evidence="4 11">3.2.1.21</ecNumber>
    </recommendedName>
</protein>
<dbReference type="SMART" id="SM01217">
    <property type="entry name" value="Fn3_like"/>
    <property type="match status" value="1"/>
</dbReference>
<dbReference type="SUPFAM" id="SSF52279">
    <property type="entry name" value="Beta-D-glucan exohydrolase, C-terminal domain"/>
    <property type="match status" value="1"/>
</dbReference>
<dbReference type="SUPFAM" id="SSF51445">
    <property type="entry name" value="(Trans)glycosidases"/>
    <property type="match status" value="1"/>
</dbReference>
<dbReference type="Pfam" id="PF14310">
    <property type="entry name" value="Fn3-like"/>
    <property type="match status" value="1"/>
</dbReference>
<dbReference type="Proteomes" id="UP001590950">
    <property type="component" value="Unassembled WGS sequence"/>
</dbReference>
<evidence type="ECO:0000256" key="6">
    <source>
        <dbReference type="ARBA" id="ARBA00022801"/>
    </source>
</evidence>
<reference evidence="15 16" key="1">
    <citation type="submission" date="2024-09" db="EMBL/GenBank/DDBJ databases">
        <title>Rethinking Asexuality: The Enigmatic Case of Functional Sexual Genes in Lepraria (Stereocaulaceae).</title>
        <authorList>
            <person name="Doellman M."/>
            <person name="Sun Y."/>
            <person name="Barcenas-Pena A."/>
            <person name="Lumbsch H.T."/>
            <person name="Grewe F."/>
        </authorList>
    </citation>
    <scope>NUCLEOTIDE SEQUENCE [LARGE SCALE GENOMIC DNA]</scope>
    <source>
        <strain evidence="15 16">Mercado 3170</strain>
    </source>
</reference>
<feature type="domain" description="Fibronectin type III-like" evidence="14">
    <location>
        <begin position="806"/>
        <end position="874"/>
    </location>
</feature>
<dbReference type="Pfam" id="PF01915">
    <property type="entry name" value="Glyco_hydro_3_C"/>
    <property type="match status" value="1"/>
</dbReference>
<keyword evidence="7" id="KW-0325">Glycoprotein</keyword>
<dbReference type="Gene3D" id="3.20.20.300">
    <property type="entry name" value="Glycoside hydrolase, family 3, N-terminal domain"/>
    <property type="match status" value="1"/>
</dbReference>
<sequence>MMWLAQFALLVTSLVQPSLQQDGNSTAPFPSATYPNATSPNPAASVDASFSPPYYPSPWGTGAGEWASAYAKAKAFVSQLTLTEKVNLTTGVGWQSERCVGQNGAIPRLGFRSMCLQDSPVGVRDTDYNSVFPAGVNVAATFDRGLAYARGQAMGSEHQMKGTDVQLGPVAGPLGRAPEGGRNWEGFSPDPVLTGILFAQTVQGIQSAGVIACGKHYIANEQEHFRQATEAASYGYDISDAVSANIDDVTMHELYLWPFADAVRAGVASIMCSYNQVNNSYACQNSHTINYLLKGELDFQGFLVSDWQGQHSGVGSALAGLDLTMPGDTLFNSGQSYWGPNLTVAVLNGTIPQWRLDDMAVRIIAAWYYVGRDKTSIPINFDSWTLDTYGYQHFFAKEGYTLINEHVDVRQEHANLIRQIGSASTVLLKNTNNALPLTGKERSTAVFGEDAGSNPYGPNGCPDRGCDNGTLGMAWGSGSANFPYLVTPETAIQNEVLSNHGVFQSITNDYAAMQIQQLASQASVAIVFANADSGEGYISVDGNEGDRNNITLWKGGDVLIQNVSALCNNTIVVIHSTGPVLLGNYSSNPNITAILWAGVPGEQSGNSIADILYGRVNPGAKLPFTLAETREDYGTDLLYIPNNGKAAPQTPFTEGVFIDYRALDRAGVTPAYEFGYGLSYTTFSYSNLQVKTILGMNGTYTPTTGSTPPAPTYGTIANNTADYQFPANLTYVPYYIYPYLNSTDLKTAANSSDYGDNSDVPPNSQNSSSQPLLPAGGAPGGNPELYDVLYEVTATITNTGGIAGEEVPQLYISLGGPYDPKVVLRNFERLSIQPGTSATFTADITRRDLSNWDTVAQNWAISSYPKTIYVGSSSRKLPLTATLS</sequence>
<name>A0ABR4ACW7_9LECA</name>
<dbReference type="InterPro" id="IPR050288">
    <property type="entry name" value="Cellulose_deg_GH3"/>
</dbReference>
<evidence type="ECO:0000256" key="4">
    <source>
        <dbReference type="ARBA" id="ARBA00012744"/>
    </source>
</evidence>
<feature type="region of interest" description="Disordered" evidence="12">
    <location>
        <begin position="750"/>
        <end position="777"/>
    </location>
</feature>
<feature type="compositionally biased region" description="Polar residues" evidence="12">
    <location>
        <begin position="25"/>
        <end position="42"/>
    </location>
</feature>
<proteinExistence type="inferred from homology"/>
<dbReference type="EC" id="3.2.1.21" evidence="4 11"/>
<feature type="compositionally biased region" description="Low complexity" evidence="12">
    <location>
        <begin position="761"/>
        <end position="776"/>
    </location>
</feature>
<dbReference type="Pfam" id="PF00933">
    <property type="entry name" value="Glyco_hydro_3"/>
    <property type="match status" value="1"/>
</dbReference>
<evidence type="ECO:0000256" key="13">
    <source>
        <dbReference type="SAM" id="SignalP"/>
    </source>
</evidence>
<dbReference type="EMBL" id="JBEFKJ010000012">
    <property type="protein sequence ID" value="KAL2042975.1"/>
    <property type="molecule type" value="Genomic_DNA"/>
</dbReference>
<comment type="similarity">
    <text evidence="3 11">Belongs to the glycosyl hydrolase 3 family.</text>
</comment>
<dbReference type="InterPro" id="IPR013783">
    <property type="entry name" value="Ig-like_fold"/>
</dbReference>
<dbReference type="Gene3D" id="2.60.40.10">
    <property type="entry name" value="Immunoglobulins"/>
    <property type="match status" value="1"/>
</dbReference>
<gene>
    <name evidence="15" type="ORF">N7G274_004033</name>
</gene>
<keyword evidence="6 11" id="KW-0378">Hydrolase</keyword>
<comment type="pathway">
    <text evidence="2 11">Glycan metabolism; cellulose degradation.</text>
</comment>
<evidence type="ECO:0000256" key="7">
    <source>
        <dbReference type="ARBA" id="ARBA00023180"/>
    </source>
</evidence>
<keyword evidence="9 11" id="KW-0326">Glycosidase</keyword>
<keyword evidence="16" id="KW-1185">Reference proteome</keyword>
<keyword evidence="10 11" id="KW-0624">Polysaccharide degradation</keyword>
<evidence type="ECO:0000256" key="8">
    <source>
        <dbReference type="ARBA" id="ARBA00023277"/>
    </source>
</evidence>
<keyword evidence="5 13" id="KW-0732">Signal</keyword>
<dbReference type="InterPro" id="IPR026891">
    <property type="entry name" value="Fn3-like"/>
</dbReference>
<dbReference type="PANTHER" id="PTHR42715:SF29">
    <property type="entry name" value="BETA-GLUCOSIDASE A-RELATED"/>
    <property type="match status" value="1"/>
</dbReference>
<evidence type="ECO:0000256" key="5">
    <source>
        <dbReference type="ARBA" id="ARBA00022729"/>
    </source>
</evidence>
<organism evidence="15 16">
    <name type="scientific">Stereocaulon virgatum</name>
    <dbReference type="NCBI Taxonomy" id="373712"/>
    <lineage>
        <taxon>Eukaryota</taxon>
        <taxon>Fungi</taxon>
        <taxon>Dikarya</taxon>
        <taxon>Ascomycota</taxon>
        <taxon>Pezizomycotina</taxon>
        <taxon>Lecanoromycetes</taxon>
        <taxon>OSLEUM clade</taxon>
        <taxon>Lecanoromycetidae</taxon>
        <taxon>Lecanorales</taxon>
        <taxon>Lecanorineae</taxon>
        <taxon>Stereocaulaceae</taxon>
        <taxon>Stereocaulon</taxon>
    </lineage>
</organism>
<dbReference type="InterPro" id="IPR036881">
    <property type="entry name" value="Glyco_hydro_3_C_sf"/>
</dbReference>
<feature type="chain" id="PRO_5046656224" description="beta-glucosidase" evidence="13">
    <location>
        <begin position="21"/>
        <end position="884"/>
    </location>
</feature>
<dbReference type="InterPro" id="IPR036962">
    <property type="entry name" value="Glyco_hydro_3_N_sf"/>
</dbReference>
<evidence type="ECO:0000256" key="2">
    <source>
        <dbReference type="ARBA" id="ARBA00004987"/>
    </source>
</evidence>
<comment type="caution">
    <text evidence="15">The sequence shown here is derived from an EMBL/GenBank/DDBJ whole genome shotgun (WGS) entry which is preliminary data.</text>
</comment>
<comment type="catalytic activity">
    <reaction evidence="1 11">
        <text>Hydrolysis of terminal, non-reducing beta-D-glucosyl residues with release of beta-D-glucose.</text>
        <dbReference type="EC" id="3.2.1.21"/>
    </reaction>
</comment>
<feature type="region of interest" description="Disordered" evidence="12">
    <location>
        <begin position="25"/>
        <end position="44"/>
    </location>
</feature>
<evidence type="ECO:0000256" key="9">
    <source>
        <dbReference type="ARBA" id="ARBA00023295"/>
    </source>
</evidence>
<evidence type="ECO:0000256" key="10">
    <source>
        <dbReference type="ARBA" id="ARBA00023326"/>
    </source>
</evidence>
<dbReference type="InterPro" id="IPR001764">
    <property type="entry name" value="Glyco_hydro_3_N"/>
</dbReference>
<evidence type="ECO:0000256" key="1">
    <source>
        <dbReference type="ARBA" id="ARBA00000448"/>
    </source>
</evidence>
<dbReference type="PANTHER" id="PTHR42715">
    <property type="entry name" value="BETA-GLUCOSIDASE"/>
    <property type="match status" value="1"/>
</dbReference>
<evidence type="ECO:0000256" key="3">
    <source>
        <dbReference type="ARBA" id="ARBA00005336"/>
    </source>
</evidence>
<feature type="signal peptide" evidence="13">
    <location>
        <begin position="1"/>
        <end position="20"/>
    </location>
</feature>
<keyword evidence="8 11" id="KW-0119">Carbohydrate metabolism</keyword>
<dbReference type="InterPro" id="IPR002772">
    <property type="entry name" value="Glyco_hydro_3_C"/>
</dbReference>
<dbReference type="InterPro" id="IPR017853">
    <property type="entry name" value="GH"/>
</dbReference>
<evidence type="ECO:0000256" key="12">
    <source>
        <dbReference type="SAM" id="MobiDB-lite"/>
    </source>
</evidence>
<evidence type="ECO:0000313" key="16">
    <source>
        <dbReference type="Proteomes" id="UP001590950"/>
    </source>
</evidence>
<dbReference type="PROSITE" id="PS00775">
    <property type="entry name" value="GLYCOSYL_HYDROL_F3"/>
    <property type="match status" value="1"/>
</dbReference>
<dbReference type="PRINTS" id="PR00133">
    <property type="entry name" value="GLHYDRLASE3"/>
</dbReference>
<evidence type="ECO:0000259" key="14">
    <source>
        <dbReference type="SMART" id="SM01217"/>
    </source>
</evidence>
<dbReference type="InterPro" id="IPR019800">
    <property type="entry name" value="Glyco_hydro_3_AS"/>
</dbReference>
<accession>A0ABR4ACW7</accession>